<keyword evidence="4 9" id="KW-0067">ATP-binding</keyword>
<evidence type="ECO:0000256" key="7">
    <source>
        <dbReference type="PROSITE-ProRule" id="PRU01213"/>
    </source>
</evidence>
<dbReference type="InterPro" id="IPR003439">
    <property type="entry name" value="ABC_transporter-like_ATP-bd"/>
</dbReference>
<keyword evidence="6" id="KW-0472">Membrane</keyword>
<dbReference type="GO" id="GO:0016887">
    <property type="term" value="F:ATP hydrolysis activity"/>
    <property type="evidence" value="ECO:0007669"/>
    <property type="project" value="InterPro"/>
</dbReference>
<dbReference type="PANTHER" id="PTHR43514:SF4">
    <property type="entry name" value="ABC TRANSPORTER I FAMILY MEMBER 10"/>
    <property type="match status" value="1"/>
</dbReference>
<feature type="domain" description="Mop" evidence="8">
    <location>
        <begin position="214"/>
        <end position="280"/>
    </location>
</feature>
<reference evidence="9" key="2">
    <citation type="submission" date="2020-09" db="EMBL/GenBank/DDBJ databases">
        <authorList>
            <person name="Sun Q."/>
            <person name="Kim S."/>
        </authorList>
    </citation>
    <scope>NUCLEOTIDE SEQUENCE</scope>
    <source>
        <strain evidence="9">KCTC 23430</strain>
    </source>
</reference>
<organism evidence="9 10">
    <name type="scientific">Parahalioglobus pacificus</name>
    <dbReference type="NCBI Taxonomy" id="930806"/>
    <lineage>
        <taxon>Bacteria</taxon>
        <taxon>Pseudomonadati</taxon>
        <taxon>Pseudomonadota</taxon>
        <taxon>Gammaproteobacteria</taxon>
        <taxon>Cellvibrionales</taxon>
        <taxon>Halieaceae</taxon>
        <taxon>Parahalioglobus</taxon>
    </lineage>
</organism>
<keyword evidence="5" id="KW-1278">Translocase</keyword>
<dbReference type="Pfam" id="PF00005">
    <property type="entry name" value="ABC_tran"/>
    <property type="match status" value="1"/>
</dbReference>
<dbReference type="PROSITE" id="PS51866">
    <property type="entry name" value="MOP"/>
    <property type="match status" value="1"/>
</dbReference>
<dbReference type="Proteomes" id="UP000644693">
    <property type="component" value="Unassembled WGS sequence"/>
</dbReference>
<evidence type="ECO:0000313" key="10">
    <source>
        <dbReference type="Proteomes" id="UP000644693"/>
    </source>
</evidence>
<keyword evidence="10" id="KW-1185">Reference proteome</keyword>
<dbReference type="AlphaFoldDB" id="A0A919CKE3"/>
<dbReference type="InterPro" id="IPR050334">
    <property type="entry name" value="Molybdenum_import_ModC"/>
</dbReference>
<evidence type="ECO:0000313" key="9">
    <source>
        <dbReference type="EMBL" id="GHD33890.1"/>
    </source>
</evidence>
<evidence type="ECO:0000256" key="2">
    <source>
        <dbReference type="ARBA" id="ARBA00022505"/>
    </source>
</evidence>
<evidence type="ECO:0000256" key="1">
    <source>
        <dbReference type="ARBA" id="ARBA00022475"/>
    </source>
</evidence>
<dbReference type="Pfam" id="PF03459">
    <property type="entry name" value="TOBE"/>
    <property type="match status" value="1"/>
</dbReference>
<evidence type="ECO:0000256" key="3">
    <source>
        <dbReference type="ARBA" id="ARBA00022741"/>
    </source>
</evidence>
<protein>
    <submittedName>
        <fullName evidence="9">Molybdenum import ATP-binding protein ModC</fullName>
    </submittedName>
</protein>
<evidence type="ECO:0000256" key="5">
    <source>
        <dbReference type="ARBA" id="ARBA00022967"/>
    </source>
</evidence>
<dbReference type="InterPro" id="IPR004606">
    <property type="entry name" value="Mop_domain"/>
</dbReference>
<name>A0A919CKE3_9GAMM</name>
<dbReference type="Gene3D" id="2.40.50.100">
    <property type="match status" value="1"/>
</dbReference>
<dbReference type="PROSITE" id="PS00211">
    <property type="entry name" value="ABC_TRANSPORTER_1"/>
    <property type="match status" value="1"/>
</dbReference>
<proteinExistence type="predicted"/>
<dbReference type="InterPro" id="IPR005116">
    <property type="entry name" value="Transp-assoc_OB_typ1"/>
</dbReference>
<dbReference type="InterPro" id="IPR027417">
    <property type="entry name" value="P-loop_NTPase"/>
</dbReference>
<dbReference type="InterPro" id="IPR017871">
    <property type="entry name" value="ABC_transporter-like_CS"/>
</dbReference>
<dbReference type="Gene3D" id="3.40.50.300">
    <property type="entry name" value="P-loop containing nucleotide triphosphate hydrolases"/>
    <property type="match status" value="1"/>
</dbReference>
<accession>A0A919CKE3</accession>
<keyword evidence="2 7" id="KW-0500">Molybdenum</keyword>
<dbReference type="PANTHER" id="PTHR43514">
    <property type="entry name" value="ABC TRANSPORTER I FAMILY MEMBER 10"/>
    <property type="match status" value="1"/>
</dbReference>
<gene>
    <name evidence="9" type="primary">modC</name>
    <name evidence="9" type="ORF">GCM10007053_18940</name>
</gene>
<evidence type="ECO:0000259" key="8">
    <source>
        <dbReference type="PROSITE" id="PS51866"/>
    </source>
</evidence>
<comment type="caution">
    <text evidence="9">The sequence shown here is derived from an EMBL/GenBank/DDBJ whole genome shotgun (WGS) entry which is preliminary data.</text>
</comment>
<dbReference type="SUPFAM" id="SSF52540">
    <property type="entry name" value="P-loop containing nucleoside triphosphate hydrolases"/>
    <property type="match status" value="1"/>
</dbReference>
<dbReference type="GO" id="GO:0015689">
    <property type="term" value="P:molybdate ion transport"/>
    <property type="evidence" value="ECO:0007669"/>
    <property type="project" value="InterPro"/>
</dbReference>
<dbReference type="InterPro" id="IPR008995">
    <property type="entry name" value="Mo/tungstate-bd_C_term_dom"/>
</dbReference>
<dbReference type="GO" id="GO:0005524">
    <property type="term" value="F:ATP binding"/>
    <property type="evidence" value="ECO:0007669"/>
    <property type="project" value="UniProtKB-KW"/>
</dbReference>
<dbReference type="EMBL" id="BMYM01000002">
    <property type="protein sequence ID" value="GHD33890.1"/>
    <property type="molecule type" value="Genomic_DNA"/>
</dbReference>
<evidence type="ECO:0000256" key="4">
    <source>
        <dbReference type="ARBA" id="ARBA00022840"/>
    </source>
</evidence>
<keyword evidence="1" id="KW-1003">Cell membrane</keyword>
<sequence>MGLVFQDDRLFPHLNVSGNLDYAVKRRHSKPPYSRDTVIDWLGIGKLLLHGVSELSGGQRQRVAIARALLNGPNILLLDEPLAGLDYNAKQDCLKRLTLIAKQTKLPMIYVSHEIQELSHVADDLVIMREGEVTEHGPLIELAGSLESSLARDSNAAAILQASISGHHSQWHLTELSIANQSLWVNALPDSQISQLRLRIAARDVSVTRSRASDSSILNSLAVTLTAMQPCGPGHMLLQLTLGEQFLLARITRKSADQLALQPGDKLFAQIKSTALLSDQGYNE</sequence>
<keyword evidence="3" id="KW-0547">Nucleotide-binding</keyword>
<reference evidence="9" key="1">
    <citation type="journal article" date="2014" name="Int. J. Syst. Evol. Microbiol.">
        <title>Complete genome sequence of Corynebacterium casei LMG S-19264T (=DSM 44701T), isolated from a smear-ripened cheese.</title>
        <authorList>
            <consortium name="US DOE Joint Genome Institute (JGI-PGF)"/>
            <person name="Walter F."/>
            <person name="Albersmeier A."/>
            <person name="Kalinowski J."/>
            <person name="Ruckert C."/>
        </authorList>
    </citation>
    <scope>NUCLEOTIDE SEQUENCE</scope>
    <source>
        <strain evidence="9">KCTC 23430</strain>
    </source>
</reference>
<dbReference type="SUPFAM" id="SSF50331">
    <property type="entry name" value="MOP-like"/>
    <property type="match status" value="1"/>
</dbReference>
<evidence type="ECO:0000256" key="6">
    <source>
        <dbReference type="ARBA" id="ARBA00023136"/>
    </source>
</evidence>